<organism evidence="3">
    <name type="scientific">Cyprideis torosa</name>
    <dbReference type="NCBI Taxonomy" id="163714"/>
    <lineage>
        <taxon>Eukaryota</taxon>
        <taxon>Metazoa</taxon>
        <taxon>Ecdysozoa</taxon>
        <taxon>Arthropoda</taxon>
        <taxon>Crustacea</taxon>
        <taxon>Oligostraca</taxon>
        <taxon>Ostracoda</taxon>
        <taxon>Podocopa</taxon>
        <taxon>Podocopida</taxon>
        <taxon>Cytherocopina</taxon>
        <taxon>Cytheroidea</taxon>
        <taxon>Cytherideidae</taxon>
        <taxon>Cyprideis</taxon>
    </lineage>
</organism>
<dbReference type="CDD" id="cd07968">
    <property type="entry name" value="OBF_DNA_ligase_IV"/>
    <property type="match status" value="1"/>
</dbReference>
<dbReference type="PROSITE" id="PS00333">
    <property type="entry name" value="DNA_LIGASE_A2"/>
    <property type="match status" value="1"/>
</dbReference>
<dbReference type="InterPro" id="IPR012310">
    <property type="entry name" value="DNA_ligase_ATP-dep_cent"/>
</dbReference>
<dbReference type="GO" id="GO:0003910">
    <property type="term" value="F:DNA ligase (ATP) activity"/>
    <property type="evidence" value="ECO:0007669"/>
    <property type="project" value="InterPro"/>
</dbReference>
<dbReference type="InterPro" id="IPR012340">
    <property type="entry name" value="NA-bd_OB-fold"/>
</dbReference>
<dbReference type="Gene3D" id="2.40.50.140">
    <property type="entry name" value="Nucleic acid-binding proteins"/>
    <property type="match status" value="1"/>
</dbReference>
<proteinExistence type="predicted"/>
<dbReference type="SUPFAM" id="SSF50249">
    <property type="entry name" value="Nucleic acid-binding proteins"/>
    <property type="match status" value="1"/>
</dbReference>
<dbReference type="Gene3D" id="3.30.470.30">
    <property type="entry name" value="DNA ligase/mRNA capping enzyme"/>
    <property type="match status" value="1"/>
</dbReference>
<gene>
    <name evidence="3" type="ORF">CTOB1V02_LOCUS4273</name>
</gene>
<protein>
    <submittedName>
        <fullName evidence="3">Uncharacterized protein</fullName>
    </submittedName>
</protein>
<sequence length="628" mass="71028">MSDYEESQKSRGEEKENDVLGENKDVKHLSTTSTDHHPCYFVFDVLFHNGQVLTNKPLKDRLEVLKNIFQPVESRLEFTPRREMTSKKEVIAALNGAIDNEEEGLVLKNPNSIYKPNARKGWIKIKPDYVDELIDSLDLLIIGGYFGRRTNVVSHFLLGVAVPPANPEEKPSVFHSIGKVGSGYTLTEIHELHQQLKSHWQKVDRKRNKDGSPDGSILWSKEKPDLWINPRLSKIVEVKATELVASDAYMTGWTLRFPRLVTHRGGGAERTDKTWDTCMTTVELDQIRGGSSSGRQLRVGRLLPGAVSPPAKKRRLGGGARSLERPGHLPLHFQSADLKGVEKRADLLRGKEFCVVSGAPPHDKKALEKLVVKYGGRITQNPGPATFAVISDRLNFRMKMIVQSGKNDCVRSSWFLRCLRDCRLLPFKPLDLFGSTQATARQMEKHFDRFGDSYAEDITLEGLKDLLHNILSDEAEQKMEDIPHLPEASLQDMESDVSDLLEEPDEFSLFLGGRFYFDRSSSQELASPAVVLETTLTQTRARMHGAKIASSLEEDFNVTHVIIDQRDVSRLESIRSLNHSRQRKFHLVCSEWLKACVESQRIVPERGFGPDALIRSKRDEPVPELRSR</sequence>
<dbReference type="PANTHER" id="PTHR45997">
    <property type="entry name" value="DNA LIGASE 4"/>
    <property type="match status" value="1"/>
</dbReference>
<dbReference type="PROSITE" id="PS50160">
    <property type="entry name" value="DNA_LIGASE_A3"/>
    <property type="match status" value="1"/>
</dbReference>
<dbReference type="GO" id="GO:0005958">
    <property type="term" value="C:DNA-dependent protein kinase-DNA ligase 4 complex"/>
    <property type="evidence" value="ECO:0007669"/>
    <property type="project" value="TreeGrafter"/>
</dbReference>
<dbReference type="GO" id="GO:0006297">
    <property type="term" value="P:nucleotide-excision repair, DNA gap filling"/>
    <property type="evidence" value="ECO:0007669"/>
    <property type="project" value="TreeGrafter"/>
</dbReference>
<dbReference type="GO" id="GO:0006303">
    <property type="term" value="P:double-strand break repair via nonhomologous end joining"/>
    <property type="evidence" value="ECO:0007669"/>
    <property type="project" value="TreeGrafter"/>
</dbReference>
<dbReference type="GO" id="GO:0005524">
    <property type="term" value="F:ATP binding"/>
    <property type="evidence" value="ECO:0007669"/>
    <property type="project" value="InterPro"/>
</dbReference>
<dbReference type="InterPro" id="IPR001357">
    <property type="entry name" value="BRCT_dom"/>
</dbReference>
<dbReference type="PROSITE" id="PS50172">
    <property type="entry name" value="BRCT"/>
    <property type="match status" value="2"/>
</dbReference>
<dbReference type="GO" id="GO:0006310">
    <property type="term" value="P:DNA recombination"/>
    <property type="evidence" value="ECO:0007669"/>
    <property type="project" value="UniProtKB-KW"/>
</dbReference>
<accession>A0A7R8W7F6</accession>
<dbReference type="Pfam" id="PF04679">
    <property type="entry name" value="DNA_ligase_A_C"/>
    <property type="match status" value="1"/>
</dbReference>
<evidence type="ECO:0000256" key="2">
    <source>
        <dbReference type="ARBA" id="ARBA00023172"/>
    </source>
</evidence>
<name>A0A7R8W7F6_9CRUS</name>
<dbReference type="PANTHER" id="PTHR45997:SF1">
    <property type="entry name" value="DNA LIGASE 4"/>
    <property type="match status" value="1"/>
</dbReference>
<dbReference type="InterPro" id="IPR021536">
    <property type="entry name" value="DNA_ligase_IV_dom"/>
</dbReference>
<dbReference type="InterPro" id="IPR029710">
    <property type="entry name" value="LIG4"/>
</dbReference>
<dbReference type="Pfam" id="PF11411">
    <property type="entry name" value="DNA_ligase_IV"/>
    <property type="match status" value="1"/>
</dbReference>
<dbReference type="EMBL" id="OB660808">
    <property type="protein sequence ID" value="CAD7226353.1"/>
    <property type="molecule type" value="Genomic_DNA"/>
</dbReference>
<dbReference type="InterPro" id="IPR016059">
    <property type="entry name" value="DNA_ligase_ATP-dep_CS"/>
</dbReference>
<reference evidence="3" key="1">
    <citation type="submission" date="2020-11" db="EMBL/GenBank/DDBJ databases">
        <authorList>
            <person name="Tran Van P."/>
        </authorList>
    </citation>
    <scope>NUCLEOTIDE SEQUENCE</scope>
</reference>
<dbReference type="OrthoDB" id="151490at2759"/>
<evidence type="ECO:0000313" key="3">
    <source>
        <dbReference type="EMBL" id="CAD7226353.1"/>
    </source>
</evidence>
<keyword evidence="1" id="KW-0436">Ligase</keyword>
<dbReference type="GO" id="GO:0003677">
    <property type="term" value="F:DNA binding"/>
    <property type="evidence" value="ECO:0007669"/>
    <property type="project" value="InterPro"/>
</dbReference>
<dbReference type="InterPro" id="IPR012309">
    <property type="entry name" value="DNA_ligase_ATP-dep_C"/>
</dbReference>
<evidence type="ECO:0000256" key="1">
    <source>
        <dbReference type="ARBA" id="ARBA00022598"/>
    </source>
</evidence>
<keyword evidence="2" id="KW-0233">DNA recombination</keyword>
<dbReference type="Pfam" id="PF01068">
    <property type="entry name" value="DNA_ligase_A_M"/>
    <property type="match status" value="1"/>
</dbReference>
<dbReference type="InterPro" id="IPR036420">
    <property type="entry name" value="BRCT_dom_sf"/>
</dbReference>
<dbReference type="AlphaFoldDB" id="A0A7R8W7F6"/>
<dbReference type="GO" id="GO:0032807">
    <property type="term" value="C:DNA ligase IV complex"/>
    <property type="evidence" value="ECO:0007669"/>
    <property type="project" value="TreeGrafter"/>
</dbReference>
<dbReference type="Gene3D" id="3.40.50.10190">
    <property type="entry name" value="BRCT domain"/>
    <property type="match status" value="2"/>
</dbReference>
<dbReference type="SUPFAM" id="SSF56091">
    <property type="entry name" value="DNA ligase/mRNA capping enzyme, catalytic domain"/>
    <property type="match status" value="1"/>
</dbReference>
<dbReference type="SUPFAM" id="SSF52113">
    <property type="entry name" value="BRCT domain"/>
    <property type="match status" value="2"/>
</dbReference>
<dbReference type="Pfam" id="PF00533">
    <property type="entry name" value="BRCT"/>
    <property type="match status" value="1"/>
</dbReference>
<dbReference type="SMART" id="SM00292">
    <property type="entry name" value="BRCT"/>
    <property type="match status" value="2"/>
</dbReference>